<feature type="domain" description="YdbS-like PH" evidence="2">
    <location>
        <begin position="426"/>
        <end position="498"/>
    </location>
</feature>
<dbReference type="RefSeq" id="WP_052590978.1">
    <property type="nucleotide sequence ID" value="NZ_CP011112.1"/>
</dbReference>
<accession>A0A0K1JH34</accession>
<keyword evidence="1" id="KW-0812">Transmembrane</keyword>
<evidence type="ECO:0000313" key="3">
    <source>
        <dbReference type="EMBL" id="AKU15900.1"/>
    </source>
</evidence>
<keyword evidence="1" id="KW-0472">Membrane</keyword>
<protein>
    <recommendedName>
        <fullName evidence="2">YdbS-like PH domain-containing protein</fullName>
    </recommendedName>
</protein>
<reference evidence="3 4" key="1">
    <citation type="submission" date="2015-03" db="EMBL/GenBank/DDBJ databases">
        <title>Luteipulveratus halotolerans sp. nov., a novel actinobacterium (Dermacoccaceae) from Sarawak, Malaysia.</title>
        <authorList>
            <person name="Juboi H."/>
            <person name="Basik A."/>
            <person name="Shamsul S.S."/>
            <person name="Arnold P."/>
            <person name="Schmitt E.K."/>
            <person name="Sanglier J.-J."/>
            <person name="Yeo T."/>
        </authorList>
    </citation>
    <scope>NUCLEOTIDE SEQUENCE [LARGE SCALE GENOMIC DNA]</scope>
    <source>
        <strain evidence="3 4">MN07-A0370</strain>
    </source>
</reference>
<feature type="transmembrane region" description="Helical" evidence="1">
    <location>
        <begin position="194"/>
        <end position="216"/>
    </location>
</feature>
<sequence length="514" mass="54544">MTDAAPLEAPGADQWRRLSTRMLLVHPVKEFIRFLPAVAGLLIAGSTSNGGQWWWGLIGAGLAIGLGLLRWFTTRYRFTADQVQLRHGLFSRSTVTAPIDRVRTVDVTSSVLHRVLGLAEVKIGTGADDKELALDGLTTQQAGALRHELLHRRRGVADGATPEGAVPGDESVDLPTGFADEEEILRLDPRWIRFAPFGPSGLIAAAAIIGVSLQVINEAGFNPDENSTVQNGIDQAERIGVWVAVLILVIGAALLVLLLSLGGYLLLYWGFRLTRHTRGGTLHVARGLLTTRATTLETRRIRGVELQEPLALRLVGGARLAAITTGLKGSDDRAQSSMLVPPAPVAVARGVADRVLGVPGTTEVALRRHGPAAVRRRYSRALLGGAVLAVAAGVAGFLVTPWLAVVAVVPLAASALLAGDRARSLGHALTEQHVVSRSGSLLRGTDVIGRSGVIGVSLRRSYFQRRAGLTTVTMATAAGDQRYDVMDVTQPVATALADDLLPTHLAPFTNSPVE</sequence>
<dbReference type="OrthoDB" id="4121259at2"/>
<proteinExistence type="predicted"/>
<evidence type="ECO:0000313" key="4">
    <source>
        <dbReference type="Proteomes" id="UP000066480"/>
    </source>
</evidence>
<dbReference type="EMBL" id="CP011112">
    <property type="protein sequence ID" value="AKU15900.1"/>
    <property type="molecule type" value="Genomic_DNA"/>
</dbReference>
<gene>
    <name evidence="3" type="ORF">VV02_08600</name>
</gene>
<feature type="transmembrane region" description="Helical" evidence="1">
    <location>
        <begin position="53"/>
        <end position="72"/>
    </location>
</feature>
<dbReference type="Pfam" id="PF03703">
    <property type="entry name" value="bPH_2"/>
    <property type="match status" value="2"/>
</dbReference>
<dbReference type="Proteomes" id="UP000066480">
    <property type="component" value="Chromosome"/>
</dbReference>
<keyword evidence="4" id="KW-1185">Reference proteome</keyword>
<dbReference type="STRING" id="571913.VV02_08600"/>
<keyword evidence="1" id="KW-1133">Transmembrane helix</keyword>
<dbReference type="InterPro" id="IPR014529">
    <property type="entry name" value="UCP026631"/>
</dbReference>
<dbReference type="PANTHER" id="PTHR34473:SF2">
    <property type="entry name" value="UPF0699 TRANSMEMBRANE PROTEIN YDBT"/>
    <property type="match status" value="1"/>
</dbReference>
<organism evidence="3 4">
    <name type="scientific">Luteipulveratus mongoliensis</name>
    <dbReference type="NCBI Taxonomy" id="571913"/>
    <lineage>
        <taxon>Bacteria</taxon>
        <taxon>Bacillati</taxon>
        <taxon>Actinomycetota</taxon>
        <taxon>Actinomycetes</taxon>
        <taxon>Micrococcales</taxon>
        <taxon>Dermacoccaceae</taxon>
        <taxon>Luteipulveratus</taxon>
    </lineage>
</organism>
<dbReference type="KEGG" id="lmoi:VV02_08600"/>
<name>A0A0K1JH34_9MICO</name>
<feature type="transmembrane region" description="Helical" evidence="1">
    <location>
        <begin position="239"/>
        <end position="269"/>
    </location>
</feature>
<feature type="domain" description="YdbS-like PH" evidence="2">
    <location>
        <begin position="71"/>
        <end position="146"/>
    </location>
</feature>
<dbReference type="InterPro" id="IPR005182">
    <property type="entry name" value="YdbS-like_PH"/>
</dbReference>
<dbReference type="PATRIC" id="fig|571913.6.peg.1759"/>
<evidence type="ECO:0000256" key="1">
    <source>
        <dbReference type="SAM" id="Phobius"/>
    </source>
</evidence>
<dbReference type="PANTHER" id="PTHR34473">
    <property type="entry name" value="UPF0699 TRANSMEMBRANE PROTEIN YDBS"/>
    <property type="match status" value="1"/>
</dbReference>
<evidence type="ECO:0000259" key="2">
    <source>
        <dbReference type="Pfam" id="PF03703"/>
    </source>
</evidence>
<dbReference type="PIRSF" id="PIRSF026631">
    <property type="entry name" value="UCP026631"/>
    <property type="match status" value="1"/>
</dbReference>
<dbReference type="AlphaFoldDB" id="A0A0K1JH34"/>
<feature type="transmembrane region" description="Helical" evidence="1">
    <location>
        <begin position="378"/>
        <end position="396"/>
    </location>
</feature>